<accession>A0AA88MUD4</accession>
<proteinExistence type="predicted"/>
<dbReference type="SMART" id="SM00181">
    <property type="entry name" value="EGF"/>
    <property type="match status" value="3"/>
</dbReference>
<dbReference type="Gene3D" id="2.10.25.10">
    <property type="entry name" value="Laminin"/>
    <property type="match status" value="1"/>
</dbReference>
<feature type="chain" id="PRO_5041699201" description="EGF-like domain-containing protein" evidence="3">
    <location>
        <begin position="22"/>
        <end position="582"/>
    </location>
</feature>
<keyword evidence="2" id="KW-0472">Membrane</keyword>
<comment type="caution">
    <text evidence="5">The sequence shown here is derived from an EMBL/GenBank/DDBJ whole genome shotgun (WGS) entry which is preliminary data.</text>
</comment>
<dbReference type="InterPro" id="IPR000742">
    <property type="entry name" value="EGF"/>
</dbReference>
<evidence type="ECO:0000256" key="3">
    <source>
        <dbReference type="SAM" id="SignalP"/>
    </source>
</evidence>
<dbReference type="AlphaFoldDB" id="A0AA88MUD4"/>
<dbReference type="PROSITE" id="PS00022">
    <property type="entry name" value="EGF_1"/>
    <property type="match status" value="2"/>
</dbReference>
<evidence type="ECO:0000259" key="4">
    <source>
        <dbReference type="PROSITE" id="PS50026"/>
    </source>
</evidence>
<dbReference type="Pfam" id="PF23106">
    <property type="entry name" value="EGF_Teneurin"/>
    <property type="match status" value="1"/>
</dbReference>
<evidence type="ECO:0000313" key="6">
    <source>
        <dbReference type="Proteomes" id="UP001187415"/>
    </source>
</evidence>
<dbReference type="PANTHER" id="PTHR40446:SF2">
    <property type="entry name" value="N-ACETYLGLUCOSAMINE-1-PHOSPHODIESTER ALPHA-N-ACETYLGLUCOSAMINIDASE"/>
    <property type="match status" value="1"/>
</dbReference>
<dbReference type="GO" id="GO:0033299">
    <property type="term" value="P:secretion of lysosomal enzymes"/>
    <property type="evidence" value="ECO:0007669"/>
    <property type="project" value="TreeGrafter"/>
</dbReference>
<feature type="signal peptide" evidence="3">
    <location>
        <begin position="1"/>
        <end position="21"/>
    </location>
</feature>
<feature type="disulfide bond" evidence="1">
    <location>
        <begin position="424"/>
        <end position="433"/>
    </location>
</feature>
<dbReference type="EMBL" id="JAUPFM010000008">
    <property type="protein sequence ID" value="KAK2845161.1"/>
    <property type="molecule type" value="Genomic_DNA"/>
</dbReference>
<dbReference type="PANTHER" id="PTHR40446">
    <property type="entry name" value="N-ACETYLGLUCOSAMINE-1-PHOSPHODIESTER ALPHA-N-ACETYLGLUCOSAMINIDASE"/>
    <property type="match status" value="1"/>
</dbReference>
<dbReference type="InterPro" id="IPR018711">
    <property type="entry name" value="NAGPA"/>
</dbReference>
<keyword evidence="1" id="KW-1015">Disulfide bond</keyword>
<sequence>MSVKCPCVWLLLCLCVRLSESKKSRLSMDDDVLLPYTHRHGPSHSHRHVRDCQPLIHGNVTHESWRSSNRSSLPVADSTVFVTDVPGSSRWVYGHMTVVYDPLRTLSVLEPGGPGGCGTKQRSLVEETAKAAGCLYAQNGGFFETSSGQCLGNVVSNGKMVHNSNGVQNAQFGIRRDGSLVFGYLSAQDVLDQSNPFIQLVSGVVWLLRNGEVYIEQSMKAECDKTQETGSFKTFVDVVSARTAVGHNAKGELILFHIDGQTDRRGMNLWEVANFLKKQGVVNAINLDGGGSSTYVVNGSLASYPSDHCEDSKWRCSRAVSTILCVHQRRCQPPDCSGNGECVDGHCRCQRGWQGAGCESLVCQPPACGPHGVCTASGCVCDAGWSGNNCSRECLPGFYGDGCNQTCVCVNGGSCDPVYGRCICPPGFHGNTCEQVCPLGFFGLLCAQECQCDDQCPCDPQTGSCNAKLREETNFTLHRTGHCLATQMFASWREEEEAHTVKPHLTELTWLIITLSLACLLSASLLVHLVQGRRSSAAAHFPETWDYSYVPLKIGGAASQAGAHLGKLSEGSLGLDESDSEN</sequence>
<keyword evidence="6" id="KW-1185">Reference proteome</keyword>
<feature type="domain" description="EGF-like" evidence="4">
    <location>
        <begin position="399"/>
        <end position="434"/>
    </location>
</feature>
<dbReference type="CDD" id="cd00055">
    <property type="entry name" value="EGF_Lam"/>
    <property type="match status" value="1"/>
</dbReference>
<gene>
    <name evidence="5" type="ORF">Q5P01_011820</name>
</gene>
<keyword evidence="3" id="KW-0732">Signal</keyword>
<comment type="caution">
    <text evidence="1">Lacks conserved residue(s) required for the propagation of feature annotation.</text>
</comment>
<feature type="transmembrane region" description="Helical" evidence="2">
    <location>
        <begin position="508"/>
        <end position="530"/>
    </location>
</feature>
<dbReference type="PROSITE" id="PS50026">
    <property type="entry name" value="EGF_3"/>
    <property type="match status" value="1"/>
</dbReference>
<dbReference type="Gene3D" id="2.170.300.10">
    <property type="entry name" value="Tie2 ligand-binding domain superfamily"/>
    <property type="match status" value="1"/>
</dbReference>
<organism evidence="5 6">
    <name type="scientific">Channa striata</name>
    <name type="common">Snakehead murrel</name>
    <name type="synonym">Ophicephalus striatus</name>
    <dbReference type="NCBI Taxonomy" id="64152"/>
    <lineage>
        <taxon>Eukaryota</taxon>
        <taxon>Metazoa</taxon>
        <taxon>Chordata</taxon>
        <taxon>Craniata</taxon>
        <taxon>Vertebrata</taxon>
        <taxon>Euteleostomi</taxon>
        <taxon>Actinopterygii</taxon>
        <taxon>Neopterygii</taxon>
        <taxon>Teleostei</taxon>
        <taxon>Neoteleostei</taxon>
        <taxon>Acanthomorphata</taxon>
        <taxon>Anabantaria</taxon>
        <taxon>Anabantiformes</taxon>
        <taxon>Channoidei</taxon>
        <taxon>Channidae</taxon>
        <taxon>Channa</taxon>
    </lineage>
</organism>
<dbReference type="PROSITE" id="PS01186">
    <property type="entry name" value="EGF_2"/>
    <property type="match status" value="1"/>
</dbReference>
<keyword evidence="2" id="KW-0812">Transmembrane</keyword>
<dbReference type="Proteomes" id="UP001187415">
    <property type="component" value="Unassembled WGS sequence"/>
</dbReference>
<keyword evidence="2" id="KW-1133">Transmembrane helix</keyword>
<dbReference type="Pfam" id="PF09992">
    <property type="entry name" value="NAGPA"/>
    <property type="match status" value="1"/>
</dbReference>
<evidence type="ECO:0000313" key="5">
    <source>
        <dbReference type="EMBL" id="KAK2845161.1"/>
    </source>
</evidence>
<evidence type="ECO:0000256" key="1">
    <source>
        <dbReference type="PROSITE-ProRule" id="PRU00076"/>
    </source>
</evidence>
<dbReference type="InterPro" id="IPR002049">
    <property type="entry name" value="LE_dom"/>
</dbReference>
<protein>
    <recommendedName>
        <fullName evidence="4">EGF-like domain-containing protein</fullName>
    </recommendedName>
</protein>
<name>A0AA88MUD4_CHASR</name>
<keyword evidence="1" id="KW-0245">EGF-like domain</keyword>
<reference evidence="5" key="1">
    <citation type="submission" date="2023-07" db="EMBL/GenBank/DDBJ databases">
        <title>Chromosome-level Genome Assembly of Striped Snakehead (Channa striata).</title>
        <authorList>
            <person name="Liu H."/>
        </authorList>
    </citation>
    <scope>NUCLEOTIDE SEQUENCE</scope>
    <source>
        <strain evidence="5">Gz</strain>
        <tissue evidence="5">Muscle</tissue>
    </source>
</reference>
<evidence type="ECO:0000256" key="2">
    <source>
        <dbReference type="SAM" id="Phobius"/>
    </source>
</evidence>